<keyword evidence="2" id="KW-1185">Reference proteome</keyword>
<evidence type="ECO:0000313" key="2">
    <source>
        <dbReference type="Proteomes" id="UP000266861"/>
    </source>
</evidence>
<gene>
    <name evidence="1" type="ORF">Glove_50g42</name>
</gene>
<sequence length="84" mass="9607">MSSHVFRILRIESLEQNERLISLNSNDEECNLSNFSDQSAALSNTQLFRTLPFWIPSNEFNLIKNKFESDILAQYTCLPGAPPT</sequence>
<dbReference type="Proteomes" id="UP000266861">
    <property type="component" value="Unassembled WGS sequence"/>
</dbReference>
<comment type="caution">
    <text evidence="1">The sequence shown here is derived from an EMBL/GenBank/DDBJ whole genome shotgun (WGS) entry which is preliminary data.</text>
</comment>
<proteinExistence type="predicted"/>
<evidence type="ECO:0000313" key="1">
    <source>
        <dbReference type="EMBL" id="RHZ86511.1"/>
    </source>
</evidence>
<name>A0A397JEQ2_9GLOM</name>
<reference evidence="1 2" key="1">
    <citation type="submission" date="2018-08" db="EMBL/GenBank/DDBJ databases">
        <title>Genome and evolution of the arbuscular mycorrhizal fungus Diversispora epigaea (formerly Glomus versiforme) and its bacterial endosymbionts.</title>
        <authorList>
            <person name="Sun X."/>
            <person name="Fei Z."/>
            <person name="Harrison M."/>
        </authorList>
    </citation>
    <scope>NUCLEOTIDE SEQUENCE [LARGE SCALE GENOMIC DNA]</scope>
    <source>
        <strain evidence="1 2">IT104</strain>
    </source>
</reference>
<accession>A0A397JEQ2</accession>
<dbReference type="EMBL" id="PQFF01000047">
    <property type="protein sequence ID" value="RHZ86511.1"/>
    <property type="molecule type" value="Genomic_DNA"/>
</dbReference>
<protein>
    <submittedName>
        <fullName evidence="1">Uncharacterized protein</fullName>
    </submittedName>
</protein>
<dbReference type="AlphaFoldDB" id="A0A397JEQ2"/>
<organism evidence="1 2">
    <name type="scientific">Diversispora epigaea</name>
    <dbReference type="NCBI Taxonomy" id="1348612"/>
    <lineage>
        <taxon>Eukaryota</taxon>
        <taxon>Fungi</taxon>
        <taxon>Fungi incertae sedis</taxon>
        <taxon>Mucoromycota</taxon>
        <taxon>Glomeromycotina</taxon>
        <taxon>Glomeromycetes</taxon>
        <taxon>Diversisporales</taxon>
        <taxon>Diversisporaceae</taxon>
        <taxon>Diversispora</taxon>
    </lineage>
</organism>